<evidence type="ECO:0000313" key="1">
    <source>
        <dbReference type="EMBL" id="GME26605.1"/>
    </source>
</evidence>
<organism evidence="1 2">
    <name type="scientific">Neofusicoccum parvum</name>
    <dbReference type="NCBI Taxonomy" id="310453"/>
    <lineage>
        <taxon>Eukaryota</taxon>
        <taxon>Fungi</taxon>
        <taxon>Dikarya</taxon>
        <taxon>Ascomycota</taxon>
        <taxon>Pezizomycotina</taxon>
        <taxon>Dothideomycetes</taxon>
        <taxon>Dothideomycetes incertae sedis</taxon>
        <taxon>Botryosphaeriales</taxon>
        <taxon>Botryosphaeriaceae</taxon>
        <taxon>Neofusicoccum</taxon>
    </lineage>
</organism>
<protein>
    <submittedName>
        <fullName evidence="1">Uncharacterized protein</fullName>
    </submittedName>
</protein>
<reference evidence="1" key="1">
    <citation type="submission" date="2024-09" db="EMBL/GenBank/DDBJ databases">
        <title>Draft Genome Sequences of Neofusicoccum parvum.</title>
        <authorList>
            <person name="Ashida A."/>
            <person name="Camagna M."/>
            <person name="Tanaka A."/>
            <person name="Takemoto D."/>
        </authorList>
    </citation>
    <scope>NUCLEOTIDE SEQUENCE</scope>
    <source>
        <strain evidence="1">PPO83</strain>
    </source>
</reference>
<accession>A0ACB5S1L2</accession>
<dbReference type="EMBL" id="BSXG01000029">
    <property type="protein sequence ID" value="GME26605.1"/>
    <property type="molecule type" value="Genomic_DNA"/>
</dbReference>
<sequence>MNWNAEANSKLLVGILQVFDFKFNKEILDKLNAYMGPECSGQSITSQICKLKKSLGGAKLASMPSTPRTPKTPRTTEGGKRKRVDGTLSDDMETPVKKRGSKTPKLERIEIKSDGEDGNALGTILKQERSFFDCEEDEVGFGVDAV</sequence>
<evidence type="ECO:0000313" key="2">
    <source>
        <dbReference type="Proteomes" id="UP001165186"/>
    </source>
</evidence>
<proteinExistence type="predicted"/>
<comment type="caution">
    <text evidence="1">The sequence shown here is derived from an EMBL/GenBank/DDBJ whole genome shotgun (WGS) entry which is preliminary data.</text>
</comment>
<dbReference type="Proteomes" id="UP001165186">
    <property type="component" value="Unassembled WGS sequence"/>
</dbReference>
<name>A0ACB5S1L2_9PEZI</name>
<keyword evidence="2" id="KW-1185">Reference proteome</keyword>
<gene>
    <name evidence="1" type="primary">g9680</name>
    <name evidence="1" type="ORF">NpPPO83_00009680</name>
</gene>